<dbReference type="OrthoDB" id="7764325at2759"/>
<keyword evidence="2" id="KW-1185">Reference proteome</keyword>
<feature type="chain" id="PRO_5026854400" evidence="1">
    <location>
        <begin position="25"/>
        <end position="70"/>
    </location>
</feature>
<dbReference type="Proteomes" id="UP000504634">
    <property type="component" value="Unplaced"/>
</dbReference>
<name>A0A6J2T628_DROLE</name>
<reference evidence="3" key="1">
    <citation type="submission" date="2025-08" db="UniProtKB">
        <authorList>
            <consortium name="RefSeq"/>
        </authorList>
    </citation>
    <scope>IDENTIFICATION</scope>
    <source>
        <strain evidence="3">11010-0011.00</strain>
        <tissue evidence="3">Whole body</tissue>
    </source>
</reference>
<evidence type="ECO:0000256" key="1">
    <source>
        <dbReference type="SAM" id="SignalP"/>
    </source>
</evidence>
<feature type="signal peptide" evidence="1">
    <location>
        <begin position="1"/>
        <end position="24"/>
    </location>
</feature>
<sequence>MSVLIERLYWLLTLVLLMLASASGTPARGYQGERNGRSYSDIARVLNPDPYAFAGSYGPFPRQPFWPSGP</sequence>
<protein>
    <submittedName>
        <fullName evidence="3">Uncharacterized protein LOC115621008</fullName>
    </submittedName>
</protein>
<dbReference type="AlphaFoldDB" id="A0A6J2T628"/>
<dbReference type="RefSeq" id="XP_030370387.1">
    <property type="nucleotide sequence ID" value="XM_030514527.1"/>
</dbReference>
<dbReference type="GeneID" id="115621008"/>
<evidence type="ECO:0000313" key="2">
    <source>
        <dbReference type="Proteomes" id="UP000504634"/>
    </source>
</evidence>
<proteinExistence type="predicted"/>
<organism evidence="2 3">
    <name type="scientific">Drosophila lebanonensis</name>
    <name type="common">Fruit fly</name>
    <name type="synonym">Scaptodrosophila lebanonensis</name>
    <dbReference type="NCBI Taxonomy" id="7225"/>
    <lineage>
        <taxon>Eukaryota</taxon>
        <taxon>Metazoa</taxon>
        <taxon>Ecdysozoa</taxon>
        <taxon>Arthropoda</taxon>
        <taxon>Hexapoda</taxon>
        <taxon>Insecta</taxon>
        <taxon>Pterygota</taxon>
        <taxon>Neoptera</taxon>
        <taxon>Endopterygota</taxon>
        <taxon>Diptera</taxon>
        <taxon>Brachycera</taxon>
        <taxon>Muscomorpha</taxon>
        <taxon>Ephydroidea</taxon>
        <taxon>Drosophilidae</taxon>
        <taxon>Scaptodrosophila</taxon>
    </lineage>
</organism>
<accession>A0A6J2T628</accession>
<keyword evidence="1" id="KW-0732">Signal</keyword>
<evidence type="ECO:0000313" key="3">
    <source>
        <dbReference type="RefSeq" id="XP_030370387.1"/>
    </source>
</evidence>
<gene>
    <name evidence="3" type="primary">LOC115621008</name>
</gene>